<protein>
    <recommendedName>
        <fullName evidence="1">UspA domain-containing protein</fullName>
    </recommendedName>
</protein>
<dbReference type="STRING" id="4155.A0A022RPA8"/>
<organism evidence="2 3">
    <name type="scientific">Erythranthe guttata</name>
    <name type="common">Yellow monkey flower</name>
    <name type="synonym">Mimulus guttatus</name>
    <dbReference type="NCBI Taxonomy" id="4155"/>
    <lineage>
        <taxon>Eukaryota</taxon>
        <taxon>Viridiplantae</taxon>
        <taxon>Streptophyta</taxon>
        <taxon>Embryophyta</taxon>
        <taxon>Tracheophyta</taxon>
        <taxon>Spermatophyta</taxon>
        <taxon>Magnoliopsida</taxon>
        <taxon>eudicotyledons</taxon>
        <taxon>Gunneridae</taxon>
        <taxon>Pentapetalae</taxon>
        <taxon>asterids</taxon>
        <taxon>lamiids</taxon>
        <taxon>Lamiales</taxon>
        <taxon>Phrymaceae</taxon>
        <taxon>Erythranthe</taxon>
    </lineage>
</organism>
<dbReference type="PANTHER" id="PTHR31964">
    <property type="entry name" value="ADENINE NUCLEOTIDE ALPHA HYDROLASES-LIKE SUPERFAMILY PROTEIN"/>
    <property type="match status" value="1"/>
</dbReference>
<dbReference type="CDD" id="cd23659">
    <property type="entry name" value="USP_At3g01520-like"/>
    <property type="match status" value="1"/>
</dbReference>
<keyword evidence="3" id="KW-1185">Reference proteome</keyword>
<sequence>MMKVMVAIDESDCSNYALKWTVDNLRDSLIQSHLIIFTVQPLSDYAYIHASSFGLTPPEFLSSIHENRKKTALALLERAKDICRANGINAETTTEVGDPKDAICEAVEKQNIDLLVIGSHNQGALKRAILGSVSNYCVHNAKCQVLIVPNIA</sequence>
<dbReference type="EMBL" id="KI630377">
    <property type="protein sequence ID" value="EYU40765.1"/>
    <property type="molecule type" value="Genomic_DNA"/>
</dbReference>
<dbReference type="SUPFAM" id="SSF52402">
    <property type="entry name" value="Adenine nucleotide alpha hydrolases-like"/>
    <property type="match status" value="1"/>
</dbReference>
<gene>
    <name evidence="2" type="ORF">MIMGU_mgv1a025375mg</name>
</gene>
<accession>A0A022RPA8</accession>
<dbReference type="InterPro" id="IPR014729">
    <property type="entry name" value="Rossmann-like_a/b/a_fold"/>
</dbReference>
<evidence type="ECO:0000313" key="3">
    <source>
        <dbReference type="Proteomes" id="UP000030748"/>
    </source>
</evidence>
<dbReference type="PANTHER" id="PTHR31964:SF113">
    <property type="entry name" value="USPA DOMAIN-CONTAINING PROTEIN"/>
    <property type="match status" value="1"/>
</dbReference>
<evidence type="ECO:0000313" key="2">
    <source>
        <dbReference type="EMBL" id="EYU40765.1"/>
    </source>
</evidence>
<name>A0A022RPA8_ERYGU</name>
<dbReference type="InterPro" id="IPR006015">
    <property type="entry name" value="Universal_stress_UspA"/>
</dbReference>
<dbReference type="Gene3D" id="3.40.50.620">
    <property type="entry name" value="HUPs"/>
    <property type="match status" value="1"/>
</dbReference>
<dbReference type="eggNOG" id="ENOG502RZF9">
    <property type="taxonomic scope" value="Eukaryota"/>
</dbReference>
<reference evidence="2 3" key="1">
    <citation type="journal article" date="2013" name="Proc. Natl. Acad. Sci. U.S.A.">
        <title>Fine-scale variation in meiotic recombination in Mimulus inferred from population shotgun sequencing.</title>
        <authorList>
            <person name="Hellsten U."/>
            <person name="Wright K.M."/>
            <person name="Jenkins J."/>
            <person name="Shu S."/>
            <person name="Yuan Y."/>
            <person name="Wessler S.R."/>
            <person name="Schmutz J."/>
            <person name="Willis J.H."/>
            <person name="Rokhsar D.S."/>
        </authorList>
    </citation>
    <scope>NUCLEOTIDE SEQUENCE [LARGE SCALE GENOMIC DNA]</scope>
    <source>
        <strain evidence="3">cv. DUN x IM62</strain>
    </source>
</reference>
<dbReference type="AlphaFoldDB" id="A0A022RPA8"/>
<proteinExistence type="predicted"/>
<evidence type="ECO:0000259" key="1">
    <source>
        <dbReference type="Pfam" id="PF00582"/>
    </source>
</evidence>
<dbReference type="Pfam" id="PF00582">
    <property type="entry name" value="Usp"/>
    <property type="match status" value="1"/>
</dbReference>
<dbReference type="Proteomes" id="UP000030748">
    <property type="component" value="Unassembled WGS sequence"/>
</dbReference>
<dbReference type="PRINTS" id="PR01438">
    <property type="entry name" value="UNVRSLSTRESS"/>
</dbReference>
<feature type="domain" description="UspA" evidence="1">
    <location>
        <begin position="2"/>
        <end position="149"/>
    </location>
</feature>
<dbReference type="InterPro" id="IPR006016">
    <property type="entry name" value="UspA"/>
</dbReference>